<proteinExistence type="inferred from homology"/>
<dbReference type="EMBL" id="MFJN01000060">
    <property type="protein sequence ID" value="OGG20014.1"/>
    <property type="molecule type" value="Genomic_DNA"/>
</dbReference>
<accession>A0A1F6A696</accession>
<evidence type="ECO:0000313" key="8">
    <source>
        <dbReference type="EMBL" id="OGG20014.1"/>
    </source>
</evidence>
<evidence type="ECO:0000256" key="6">
    <source>
        <dbReference type="RuleBase" id="RU361277"/>
    </source>
</evidence>
<keyword evidence="5" id="KW-0520">NAD</keyword>
<evidence type="ECO:0000259" key="7">
    <source>
        <dbReference type="SMART" id="SM00829"/>
    </source>
</evidence>
<keyword evidence="3 6" id="KW-0862">Zinc</keyword>
<feature type="domain" description="Enoyl reductase (ER)" evidence="7">
    <location>
        <begin position="12"/>
        <end position="332"/>
    </location>
</feature>
<keyword evidence="4" id="KW-0560">Oxidoreductase</keyword>
<dbReference type="Gene3D" id="3.90.180.10">
    <property type="entry name" value="Medium-chain alcohol dehydrogenases, catalytic domain"/>
    <property type="match status" value="1"/>
</dbReference>
<evidence type="ECO:0000256" key="1">
    <source>
        <dbReference type="ARBA" id="ARBA00001947"/>
    </source>
</evidence>
<dbReference type="AlphaFoldDB" id="A0A1F6A696"/>
<dbReference type="Gene3D" id="3.40.50.720">
    <property type="entry name" value="NAD(P)-binding Rossmann-like Domain"/>
    <property type="match status" value="1"/>
</dbReference>
<name>A0A1F6A696_9BACT</name>
<dbReference type="GO" id="GO:0051903">
    <property type="term" value="F:S-(hydroxymethyl)glutathione dehydrogenase [NAD(P)+] activity"/>
    <property type="evidence" value="ECO:0007669"/>
    <property type="project" value="TreeGrafter"/>
</dbReference>
<dbReference type="InterPro" id="IPR020843">
    <property type="entry name" value="ER"/>
</dbReference>
<evidence type="ECO:0000256" key="3">
    <source>
        <dbReference type="ARBA" id="ARBA00022833"/>
    </source>
</evidence>
<gene>
    <name evidence="8" type="ORF">A3D03_06275</name>
</gene>
<organism evidence="8 9">
    <name type="scientific">Candidatus Gottesmanbacteria bacterium RIFCSPHIGHO2_02_FULL_40_13</name>
    <dbReference type="NCBI Taxonomy" id="1798384"/>
    <lineage>
        <taxon>Bacteria</taxon>
        <taxon>Candidatus Gottesmaniibacteriota</taxon>
    </lineage>
</organism>
<dbReference type="InterPro" id="IPR013149">
    <property type="entry name" value="ADH-like_C"/>
</dbReference>
<dbReference type="GO" id="GO:0008270">
    <property type="term" value="F:zinc ion binding"/>
    <property type="evidence" value="ECO:0007669"/>
    <property type="project" value="InterPro"/>
</dbReference>
<comment type="cofactor">
    <cofactor evidence="1 6">
        <name>Zn(2+)</name>
        <dbReference type="ChEBI" id="CHEBI:29105"/>
    </cofactor>
</comment>
<dbReference type="InterPro" id="IPR002328">
    <property type="entry name" value="ADH_Zn_CS"/>
</dbReference>
<comment type="caution">
    <text evidence="8">The sequence shown here is derived from an EMBL/GenBank/DDBJ whole genome shotgun (WGS) entry which is preliminary data.</text>
</comment>
<dbReference type="SUPFAM" id="SSF51735">
    <property type="entry name" value="NAD(P)-binding Rossmann-fold domains"/>
    <property type="match status" value="1"/>
</dbReference>
<dbReference type="Pfam" id="PF00107">
    <property type="entry name" value="ADH_zinc_N"/>
    <property type="match status" value="1"/>
</dbReference>
<dbReference type="GO" id="GO:0005829">
    <property type="term" value="C:cytosol"/>
    <property type="evidence" value="ECO:0007669"/>
    <property type="project" value="TreeGrafter"/>
</dbReference>
<dbReference type="Proteomes" id="UP000177092">
    <property type="component" value="Unassembled WGS sequence"/>
</dbReference>
<protein>
    <recommendedName>
        <fullName evidence="7">Enoyl reductase (ER) domain-containing protein</fullName>
    </recommendedName>
</protein>
<evidence type="ECO:0000313" key="9">
    <source>
        <dbReference type="Proteomes" id="UP000177092"/>
    </source>
</evidence>
<dbReference type="PROSITE" id="PS00059">
    <property type="entry name" value="ADH_ZINC"/>
    <property type="match status" value="1"/>
</dbReference>
<dbReference type="SMART" id="SM00829">
    <property type="entry name" value="PKS_ER"/>
    <property type="match status" value="1"/>
</dbReference>
<dbReference type="InterPro" id="IPR013154">
    <property type="entry name" value="ADH-like_N"/>
</dbReference>
<dbReference type="FunFam" id="3.40.50.720:FF:000003">
    <property type="entry name" value="S-(hydroxymethyl)glutathione dehydrogenase"/>
    <property type="match status" value="1"/>
</dbReference>
<dbReference type="PANTHER" id="PTHR43880:SF12">
    <property type="entry name" value="ALCOHOL DEHYDROGENASE CLASS-3"/>
    <property type="match status" value="1"/>
</dbReference>
<evidence type="ECO:0000256" key="5">
    <source>
        <dbReference type="ARBA" id="ARBA00023027"/>
    </source>
</evidence>
<dbReference type="InterPro" id="IPR011032">
    <property type="entry name" value="GroES-like_sf"/>
</dbReference>
<comment type="similarity">
    <text evidence="6">Belongs to the zinc-containing alcohol dehydrogenase family.</text>
</comment>
<dbReference type="InterPro" id="IPR036291">
    <property type="entry name" value="NAD(P)-bd_dom_sf"/>
</dbReference>
<sequence length="335" mass="35828">MKTKAAVLFHPGNPLRIEEIEIPKLKTGQVLVRMLASGICRAQLNEVRGWKGEDKFLPHLLGHEGAGVVEEIGTGVTKVKQGDYVVTSWIKGKGHDGGGAQYKLGEITVNAGPITTFGKKSVISENRLVKVPSEVPPHIAALLGCAVPTGAGIIFHTLKVKKGSSIAIFGAGGVGASAILAAKMRGCKIILAVDISEEKLQFARTLGATHTSLFDNLKPFSVDYSIEASGNKKAMEKAIEAVSDHGQAVIAGNLKKGEKISLDPFELIKGKRIMGTWGGEADIDRDIPLYAKAYLGGKMKIDALLSKRIKLEKINEALNMMEKNKILGRAVVDFT</sequence>
<keyword evidence="2 6" id="KW-0479">Metal-binding</keyword>
<dbReference type="STRING" id="1798384.A3D03_06275"/>
<dbReference type="SUPFAM" id="SSF50129">
    <property type="entry name" value="GroES-like"/>
    <property type="match status" value="1"/>
</dbReference>
<reference evidence="8 9" key="1">
    <citation type="journal article" date="2016" name="Nat. Commun.">
        <title>Thousands of microbial genomes shed light on interconnected biogeochemical processes in an aquifer system.</title>
        <authorList>
            <person name="Anantharaman K."/>
            <person name="Brown C.T."/>
            <person name="Hug L.A."/>
            <person name="Sharon I."/>
            <person name="Castelle C.J."/>
            <person name="Probst A.J."/>
            <person name="Thomas B.C."/>
            <person name="Singh A."/>
            <person name="Wilkins M.J."/>
            <person name="Karaoz U."/>
            <person name="Brodie E.L."/>
            <person name="Williams K.H."/>
            <person name="Hubbard S.S."/>
            <person name="Banfield J.F."/>
        </authorList>
    </citation>
    <scope>NUCLEOTIDE SEQUENCE [LARGE SCALE GENOMIC DNA]</scope>
</reference>
<dbReference type="GO" id="GO:0046294">
    <property type="term" value="P:formaldehyde catabolic process"/>
    <property type="evidence" value="ECO:0007669"/>
    <property type="project" value="TreeGrafter"/>
</dbReference>
<dbReference type="Pfam" id="PF08240">
    <property type="entry name" value="ADH_N"/>
    <property type="match status" value="1"/>
</dbReference>
<evidence type="ECO:0000256" key="2">
    <source>
        <dbReference type="ARBA" id="ARBA00022723"/>
    </source>
</evidence>
<evidence type="ECO:0000256" key="4">
    <source>
        <dbReference type="ARBA" id="ARBA00023002"/>
    </source>
</evidence>
<dbReference type="PANTHER" id="PTHR43880">
    <property type="entry name" value="ALCOHOL DEHYDROGENASE"/>
    <property type="match status" value="1"/>
</dbReference>